<evidence type="ECO:0000256" key="1">
    <source>
        <dbReference type="SAM" id="MobiDB-lite"/>
    </source>
</evidence>
<dbReference type="EMBL" id="BARW01007303">
    <property type="protein sequence ID" value="GAI86530.1"/>
    <property type="molecule type" value="Genomic_DNA"/>
</dbReference>
<name>X1TG28_9ZZZZ</name>
<sequence length="123" mass="14391">LELKGDDDTEVMGTENPLPDEERKEPEKPVILSKAELIDRFIETDPKIVPEKESWLDQEDISEEDIENKGFMTDTLAKIYVRQGYYSKAIFAYEEMSLKFPEKISYFASQIERIKKLIDDKSH</sequence>
<proteinExistence type="predicted"/>
<protein>
    <recommendedName>
        <fullName evidence="3">Tetratricopeptide repeat protein</fullName>
    </recommendedName>
</protein>
<accession>X1TG28</accession>
<gene>
    <name evidence="2" type="ORF">S12H4_15230</name>
</gene>
<evidence type="ECO:0008006" key="3">
    <source>
        <dbReference type="Google" id="ProtNLM"/>
    </source>
</evidence>
<feature type="region of interest" description="Disordered" evidence="1">
    <location>
        <begin position="1"/>
        <end position="27"/>
    </location>
</feature>
<reference evidence="2" key="1">
    <citation type="journal article" date="2014" name="Front. Microbiol.">
        <title>High frequency of phylogenetically diverse reductive dehalogenase-homologous genes in deep subseafloor sedimentary metagenomes.</title>
        <authorList>
            <person name="Kawai M."/>
            <person name="Futagami T."/>
            <person name="Toyoda A."/>
            <person name="Takaki Y."/>
            <person name="Nishi S."/>
            <person name="Hori S."/>
            <person name="Arai W."/>
            <person name="Tsubouchi T."/>
            <person name="Morono Y."/>
            <person name="Uchiyama I."/>
            <person name="Ito T."/>
            <person name="Fujiyama A."/>
            <person name="Inagaki F."/>
            <person name="Takami H."/>
        </authorList>
    </citation>
    <scope>NUCLEOTIDE SEQUENCE</scope>
    <source>
        <strain evidence="2">Expedition CK06-06</strain>
    </source>
</reference>
<feature type="non-terminal residue" evidence="2">
    <location>
        <position position="1"/>
    </location>
</feature>
<comment type="caution">
    <text evidence="2">The sequence shown here is derived from an EMBL/GenBank/DDBJ whole genome shotgun (WGS) entry which is preliminary data.</text>
</comment>
<evidence type="ECO:0000313" key="2">
    <source>
        <dbReference type="EMBL" id="GAI86530.1"/>
    </source>
</evidence>
<dbReference type="AlphaFoldDB" id="X1TG28"/>
<organism evidence="2">
    <name type="scientific">marine sediment metagenome</name>
    <dbReference type="NCBI Taxonomy" id="412755"/>
    <lineage>
        <taxon>unclassified sequences</taxon>
        <taxon>metagenomes</taxon>
        <taxon>ecological metagenomes</taxon>
    </lineage>
</organism>